<sequence>MTAGAGGRPPGPIWPVVAPVVGVCGLMPAAVPYPGVLAGIAAGVVGIGAGVVGVIAARRRAARWAAMSGIVVSVLAIAAGVALVFVHPNPATAGGGADRDTAEVLRNELDVVIGHFAPGDADSKRGRVPVTLTNRTAKTSEFAVAIAAFGADGHQIDCDTARVTLAARSSEDQDIFTFSPADRIQAATFRVIAVHKVTGWVR</sequence>
<gene>
    <name evidence="2" type="ORF">C1Y40_05364</name>
</gene>
<reference evidence="2 3" key="1">
    <citation type="journal article" date="2017" name="Int. J. Syst. Evol. Microbiol.">
        <title>Mycobacterium talmoniae sp. nov., a slowly growing mycobacterium isolated from human respiratory samples.</title>
        <authorList>
            <person name="Davidson R.M."/>
            <person name="DeGroote M.A."/>
            <person name="Marola J.L."/>
            <person name="Buss S."/>
            <person name="Jones V."/>
            <person name="McNeil M.R."/>
            <person name="Freifeld A.G."/>
            <person name="Elaine Epperson L."/>
            <person name="Hasan N.A."/>
            <person name="Jackson M."/>
            <person name="Iwen P.C."/>
            <person name="Salfinger M."/>
            <person name="Strong M."/>
        </authorList>
    </citation>
    <scope>NUCLEOTIDE SEQUENCE [LARGE SCALE GENOMIC DNA]</scope>
    <source>
        <strain evidence="2 3">ATCC BAA-2683</strain>
    </source>
</reference>
<feature type="transmembrane region" description="Helical" evidence="1">
    <location>
        <begin position="37"/>
        <end position="57"/>
    </location>
</feature>
<evidence type="ECO:0000256" key="1">
    <source>
        <dbReference type="SAM" id="Phobius"/>
    </source>
</evidence>
<dbReference type="RefSeq" id="WP_131823518.1">
    <property type="nucleotide sequence ID" value="NZ_MLQM01000009.1"/>
</dbReference>
<dbReference type="AlphaFoldDB" id="A0A2S8BCV8"/>
<comment type="caution">
    <text evidence="2">The sequence shown here is derived from an EMBL/GenBank/DDBJ whole genome shotgun (WGS) entry which is preliminary data.</text>
</comment>
<proteinExistence type="predicted"/>
<evidence type="ECO:0000313" key="2">
    <source>
        <dbReference type="EMBL" id="PQM44476.1"/>
    </source>
</evidence>
<dbReference type="Proteomes" id="UP000238296">
    <property type="component" value="Unassembled WGS sequence"/>
</dbReference>
<feature type="transmembrane region" description="Helical" evidence="1">
    <location>
        <begin position="12"/>
        <end position="31"/>
    </location>
</feature>
<feature type="transmembrane region" description="Helical" evidence="1">
    <location>
        <begin position="64"/>
        <end position="86"/>
    </location>
</feature>
<keyword evidence="1" id="KW-1133">Transmembrane helix</keyword>
<accession>A0A2S8BCV8</accession>
<evidence type="ECO:0000313" key="3">
    <source>
        <dbReference type="Proteomes" id="UP000238296"/>
    </source>
</evidence>
<organism evidence="2 3">
    <name type="scientific">Mycobacterium talmoniae</name>
    <dbReference type="NCBI Taxonomy" id="1858794"/>
    <lineage>
        <taxon>Bacteria</taxon>
        <taxon>Bacillati</taxon>
        <taxon>Actinomycetota</taxon>
        <taxon>Actinomycetes</taxon>
        <taxon>Mycobacteriales</taxon>
        <taxon>Mycobacteriaceae</taxon>
        <taxon>Mycobacterium</taxon>
    </lineage>
</organism>
<keyword evidence="1" id="KW-0472">Membrane</keyword>
<evidence type="ECO:0008006" key="4">
    <source>
        <dbReference type="Google" id="ProtNLM"/>
    </source>
</evidence>
<protein>
    <recommendedName>
        <fullName evidence="4">DUF4190 domain-containing protein</fullName>
    </recommendedName>
</protein>
<keyword evidence="1" id="KW-0812">Transmembrane</keyword>
<dbReference type="EMBL" id="PPEA01000792">
    <property type="protein sequence ID" value="PQM44476.1"/>
    <property type="molecule type" value="Genomic_DNA"/>
</dbReference>
<name>A0A2S8BCV8_9MYCO</name>